<dbReference type="InterPro" id="IPR006195">
    <property type="entry name" value="aa-tRNA-synth_II"/>
</dbReference>
<keyword evidence="4" id="KW-0030">Aminoacyl-tRNA synthetase</keyword>
<dbReference type="OrthoDB" id="21243at2759"/>
<proteinExistence type="predicted"/>
<dbReference type="GO" id="GO:0005739">
    <property type="term" value="C:mitochondrion"/>
    <property type="evidence" value="ECO:0007669"/>
    <property type="project" value="TreeGrafter"/>
</dbReference>
<evidence type="ECO:0000313" key="8">
    <source>
        <dbReference type="Proteomes" id="UP000800200"/>
    </source>
</evidence>
<dbReference type="Proteomes" id="UP000800200">
    <property type="component" value="Unassembled WGS sequence"/>
</dbReference>
<keyword evidence="2" id="KW-0547">Nucleotide-binding</keyword>
<dbReference type="GO" id="GO:0070154">
    <property type="term" value="P:mitochondrial lysyl-tRNA aminoacylation"/>
    <property type="evidence" value="ECO:0007669"/>
    <property type="project" value="TreeGrafter"/>
</dbReference>
<dbReference type="Gene3D" id="3.30.930.10">
    <property type="entry name" value="Bira Bifunctional Protein, Domain 2"/>
    <property type="match status" value="1"/>
</dbReference>
<dbReference type="GO" id="GO:0004824">
    <property type="term" value="F:lysine-tRNA ligase activity"/>
    <property type="evidence" value="ECO:0007669"/>
    <property type="project" value="InterPro"/>
</dbReference>
<dbReference type="InterPro" id="IPR004364">
    <property type="entry name" value="Aa-tRNA-synt_II"/>
</dbReference>
<gene>
    <name evidence="7" type="ORF">K469DRAFT_585716</name>
</gene>
<dbReference type="GO" id="GO:0005524">
    <property type="term" value="F:ATP binding"/>
    <property type="evidence" value="ECO:0007669"/>
    <property type="project" value="UniProtKB-KW"/>
</dbReference>
<protein>
    <recommendedName>
        <fullName evidence="5">Lysyl-tRNA synthetase</fullName>
    </recommendedName>
</protein>
<keyword evidence="1" id="KW-0436">Ligase</keyword>
<dbReference type="InterPro" id="IPR045864">
    <property type="entry name" value="aa-tRNA-synth_II/BPL/LPL"/>
</dbReference>
<evidence type="ECO:0000256" key="3">
    <source>
        <dbReference type="ARBA" id="ARBA00022840"/>
    </source>
</evidence>
<dbReference type="InterPro" id="IPR012340">
    <property type="entry name" value="NA-bd_OB-fold"/>
</dbReference>
<dbReference type="EMBL" id="ML994647">
    <property type="protein sequence ID" value="KAF2182500.1"/>
    <property type="molecule type" value="Genomic_DNA"/>
</dbReference>
<dbReference type="InterPro" id="IPR044136">
    <property type="entry name" value="Lys-tRNA-ligase_II_N"/>
</dbReference>
<evidence type="ECO:0000313" key="7">
    <source>
        <dbReference type="EMBL" id="KAF2182500.1"/>
    </source>
</evidence>
<dbReference type="SUPFAM" id="SSF50249">
    <property type="entry name" value="Nucleic acid-binding proteins"/>
    <property type="match status" value="1"/>
</dbReference>
<name>A0A6A6DWZ9_9PEZI</name>
<dbReference type="Gene3D" id="2.40.50.140">
    <property type="entry name" value="Nucleic acid-binding proteins"/>
    <property type="match status" value="1"/>
</dbReference>
<dbReference type="PANTHER" id="PTHR42918">
    <property type="entry name" value="LYSYL-TRNA SYNTHETASE"/>
    <property type="match status" value="1"/>
</dbReference>
<keyword evidence="3" id="KW-0067">ATP-binding</keyword>
<dbReference type="PANTHER" id="PTHR42918:SF5">
    <property type="entry name" value="LYSINE--TRNA LIGASE, MITOCHONDRIAL"/>
    <property type="match status" value="1"/>
</dbReference>
<dbReference type="Pfam" id="PF01336">
    <property type="entry name" value="tRNA_anti-codon"/>
    <property type="match status" value="1"/>
</dbReference>
<evidence type="ECO:0000259" key="6">
    <source>
        <dbReference type="PROSITE" id="PS50862"/>
    </source>
</evidence>
<sequence>MTRNSYQFLRPCLSKSFQPFTRPEHARIYCALQRRFAGGLSNLNHRHVWIHDVEKKKRLVQLQNARPLESYHPPIKYDRNIPDLSPKEFAAKYKGIEGLNIDEMVSVFGRVRSVRRLGSKLIFVDIERENQRVQAMVDVQYLNLKETVDENDWKGFKQVVRNGDWISVKGYPTKTKTGELSILAKEVPRMLAPCLHHIPERIEDPETLARRPHVHQLVDREPGDIMRLRGLIYEFFRSAFLQDGFLEVETPMFDAGAGGAIARPFETVANEMSNTPIKLRIAPELPLKRLVIGGQDKIFELGRVFRNEGIDNTHNPEFTICEFYQVGATLTYLINRTEKLFINLAKTIDAYRAKDFPSLTAPDNIKIQYPFARLTFIPTIEKAINRSLPDLSSDNAVPELLSMFQDLDIPIPPQANLPRLLDALAEKYIEPLCKEPTFITHHPEALSPLSKSFVDVATGQRVASRIELFIDGREYVNAYEEENSPFEQRRKFEQQLSFHPESSGTIDESYIEALEWGMPPTGGWGCGLDRLVMLFAGKKRIADVLPFGTLRNVVSISKNGQGGI</sequence>
<evidence type="ECO:0000256" key="5">
    <source>
        <dbReference type="ARBA" id="ARBA00030563"/>
    </source>
</evidence>
<evidence type="ECO:0000256" key="1">
    <source>
        <dbReference type="ARBA" id="ARBA00022598"/>
    </source>
</evidence>
<dbReference type="GO" id="GO:0000049">
    <property type="term" value="F:tRNA binding"/>
    <property type="evidence" value="ECO:0007669"/>
    <property type="project" value="TreeGrafter"/>
</dbReference>
<dbReference type="PRINTS" id="PR00982">
    <property type="entry name" value="TRNASYNTHLYS"/>
</dbReference>
<keyword evidence="8" id="KW-1185">Reference proteome</keyword>
<organism evidence="7 8">
    <name type="scientific">Zopfia rhizophila CBS 207.26</name>
    <dbReference type="NCBI Taxonomy" id="1314779"/>
    <lineage>
        <taxon>Eukaryota</taxon>
        <taxon>Fungi</taxon>
        <taxon>Dikarya</taxon>
        <taxon>Ascomycota</taxon>
        <taxon>Pezizomycotina</taxon>
        <taxon>Dothideomycetes</taxon>
        <taxon>Dothideomycetes incertae sedis</taxon>
        <taxon>Zopfiaceae</taxon>
        <taxon>Zopfia</taxon>
    </lineage>
</organism>
<dbReference type="InterPro" id="IPR018149">
    <property type="entry name" value="Lys-tRNA-synth_II_C"/>
</dbReference>
<evidence type="ECO:0000256" key="2">
    <source>
        <dbReference type="ARBA" id="ARBA00022741"/>
    </source>
</evidence>
<dbReference type="AlphaFoldDB" id="A0A6A6DWZ9"/>
<reference evidence="7" key="1">
    <citation type="journal article" date="2020" name="Stud. Mycol.">
        <title>101 Dothideomycetes genomes: a test case for predicting lifestyles and emergence of pathogens.</title>
        <authorList>
            <person name="Haridas S."/>
            <person name="Albert R."/>
            <person name="Binder M."/>
            <person name="Bloem J."/>
            <person name="Labutti K."/>
            <person name="Salamov A."/>
            <person name="Andreopoulos B."/>
            <person name="Baker S."/>
            <person name="Barry K."/>
            <person name="Bills G."/>
            <person name="Bluhm B."/>
            <person name="Cannon C."/>
            <person name="Castanera R."/>
            <person name="Culley D."/>
            <person name="Daum C."/>
            <person name="Ezra D."/>
            <person name="Gonzalez J."/>
            <person name="Henrissat B."/>
            <person name="Kuo A."/>
            <person name="Liang C."/>
            <person name="Lipzen A."/>
            <person name="Lutzoni F."/>
            <person name="Magnuson J."/>
            <person name="Mondo S."/>
            <person name="Nolan M."/>
            <person name="Ohm R."/>
            <person name="Pangilinan J."/>
            <person name="Park H.-J."/>
            <person name="Ramirez L."/>
            <person name="Alfaro M."/>
            <person name="Sun H."/>
            <person name="Tritt A."/>
            <person name="Yoshinaga Y."/>
            <person name="Zwiers L.-H."/>
            <person name="Turgeon B."/>
            <person name="Goodwin S."/>
            <person name="Spatafora J."/>
            <person name="Crous P."/>
            <person name="Grigoriev I."/>
        </authorList>
    </citation>
    <scope>NUCLEOTIDE SEQUENCE</scope>
    <source>
        <strain evidence="7">CBS 207.26</strain>
    </source>
</reference>
<feature type="domain" description="Aminoacyl-transfer RNA synthetases class-II family profile" evidence="6">
    <location>
        <begin position="226"/>
        <end position="546"/>
    </location>
</feature>
<evidence type="ECO:0000256" key="4">
    <source>
        <dbReference type="ARBA" id="ARBA00023146"/>
    </source>
</evidence>
<dbReference type="CDD" id="cd04322">
    <property type="entry name" value="LysRS_N"/>
    <property type="match status" value="1"/>
</dbReference>
<dbReference type="Pfam" id="PF00152">
    <property type="entry name" value="tRNA-synt_2"/>
    <property type="match status" value="1"/>
</dbReference>
<dbReference type="PROSITE" id="PS50862">
    <property type="entry name" value="AA_TRNA_LIGASE_II"/>
    <property type="match status" value="1"/>
</dbReference>
<accession>A0A6A6DWZ9</accession>
<dbReference type="InterPro" id="IPR004365">
    <property type="entry name" value="NA-bd_OB_tRNA"/>
</dbReference>
<dbReference type="SUPFAM" id="SSF55681">
    <property type="entry name" value="Class II aaRS and biotin synthetases"/>
    <property type="match status" value="1"/>
</dbReference>